<dbReference type="AlphaFoldDB" id="A0AAV3PNT4"/>
<name>A0AAV3PNT4_LITER</name>
<proteinExistence type="predicted"/>
<evidence type="ECO:0000313" key="1">
    <source>
        <dbReference type="EMBL" id="GAA0153397.1"/>
    </source>
</evidence>
<sequence length="155" mass="16206">MGFGTGLGMFIIYRAGGNEAQSSMGIGGLMHGLRHGLLHRLLDGRNFCMGIGGRCRLGWEGDGGHVGSLSRYMEGLGRRSSGGVEALVGEGRLHEAARAVVGLERVRVWAVASPEVSGAICGAICGGCAVVVVVGSRVEFRGNLEWLFVMEDGSD</sequence>
<reference evidence="1 2" key="1">
    <citation type="submission" date="2024-01" db="EMBL/GenBank/DDBJ databases">
        <title>The complete chloroplast genome sequence of Lithospermum erythrorhizon: insights into the phylogenetic relationship among Boraginaceae species and the maternal lineages of purple gromwells.</title>
        <authorList>
            <person name="Okada T."/>
            <person name="Watanabe K."/>
        </authorList>
    </citation>
    <scope>NUCLEOTIDE SEQUENCE [LARGE SCALE GENOMIC DNA]</scope>
</reference>
<dbReference type="Proteomes" id="UP001454036">
    <property type="component" value="Unassembled WGS sequence"/>
</dbReference>
<evidence type="ECO:0000313" key="2">
    <source>
        <dbReference type="Proteomes" id="UP001454036"/>
    </source>
</evidence>
<organism evidence="1 2">
    <name type="scientific">Lithospermum erythrorhizon</name>
    <name type="common">Purple gromwell</name>
    <name type="synonym">Lithospermum officinale var. erythrorhizon</name>
    <dbReference type="NCBI Taxonomy" id="34254"/>
    <lineage>
        <taxon>Eukaryota</taxon>
        <taxon>Viridiplantae</taxon>
        <taxon>Streptophyta</taxon>
        <taxon>Embryophyta</taxon>
        <taxon>Tracheophyta</taxon>
        <taxon>Spermatophyta</taxon>
        <taxon>Magnoliopsida</taxon>
        <taxon>eudicotyledons</taxon>
        <taxon>Gunneridae</taxon>
        <taxon>Pentapetalae</taxon>
        <taxon>asterids</taxon>
        <taxon>lamiids</taxon>
        <taxon>Boraginales</taxon>
        <taxon>Boraginaceae</taxon>
        <taxon>Boraginoideae</taxon>
        <taxon>Lithospermeae</taxon>
        <taxon>Lithospermum</taxon>
    </lineage>
</organism>
<dbReference type="EMBL" id="BAABME010033594">
    <property type="protein sequence ID" value="GAA0153397.1"/>
    <property type="molecule type" value="Genomic_DNA"/>
</dbReference>
<comment type="caution">
    <text evidence="1">The sequence shown here is derived from an EMBL/GenBank/DDBJ whole genome shotgun (WGS) entry which is preliminary data.</text>
</comment>
<keyword evidence="2" id="KW-1185">Reference proteome</keyword>
<accession>A0AAV3PNT4</accession>
<protein>
    <submittedName>
        <fullName evidence="1">Uncharacterized protein</fullName>
    </submittedName>
</protein>
<gene>
    <name evidence="1" type="ORF">LIER_43226</name>
</gene>